<dbReference type="GO" id="GO:0003729">
    <property type="term" value="F:mRNA binding"/>
    <property type="evidence" value="ECO:0000314"/>
    <property type="project" value="GeneDB"/>
</dbReference>
<sequence>MQQFFFLTLILLKKGGEDDYEVYVRSIRTDEIFGTRAGLKGVKIEMSPKKNSASRPSNNGGGGKTGGGNGNVSHRTDNEQSGNNLSERIIANESLLATESERHATSKSLYGDCTARISGNLSCIHDRVRLRAYESVLRSIKGKSVLHLGCGMGLVSMIAARSLASAVVAVDRSAIVDAAQVVAKKNGLNNISFFRGALVDVVQNFPVRQFDVIICEWMGPFLINDPLLEEALYARNNLLASNGVMCPDSSSIHVVGVSDYCFHMDTVEFWGNVYGFKMEPMKALVQREVEMCRVPTSSIVTTTCLAHTVNIASINNLDDKSSLNDFVVPFSVRATKDTTVNFLTFYIDARFTNPHDPGANFVLGVRPGGTNPWTETSVALHEPLPLKGGEVLSGELKVCLLNPTRGITTVEVTARTSGNVVNIETKGTYNYQRY</sequence>
<dbReference type="CDD" id="cd02440">
    <property type="entry name" value="AdoMet_MTases"/>
    <property type="match status" value="1"/>
</dbReference>
<dbReference type="PDBsum" id="6DNZ"/>
<dbReference type="SMR" id="Q38BP3"/>
<dbReference type="InterPro" id="IPR055135">
    <property type="entry name" value="PRMT_dom"/>
</dbReference>
<dbReference type="GO" id="GO:0042054">
    <property type="term" value="F:histone methyltransferase activity"/>
    <property type="evidence" value="ECO:0000318"/>
    <property type="project" value="GO_Central"/>
</dbReference>
<dbReference type="OrthoDB" id="7848332at2759"/>
<evidence type="ECO:0000259" key="6">
    <source>
        <dbReference type="Pfam" id="PF22528"/>
    </source>
</evidence>
<keyword evidence="9" id="KW-0002">3D-structure</keyword>
<gene>
    <name evidence="7" type="ORF">Tb10.70.3860</name>
</gene>
<protein>
    <submittedName>
        <fullName evidence="7">Arginine N-methyltransferase, putative</fullName>
    </submittedName>
</protein>
<dbReference type="Gene3D" id="2.70.160.11">
    <property type="entry name" value="Hnrnp arginine n-methyltransferase1"/>
    <property type="match status" value="1"/>
</dbReference>
<keyword evidence="2" id="KW-0808">Transferase</keyword>
<keyword evidence="8" id="KW-1185">Reference proteome</keyword>
<evidence type="ECO:0000313" key="7">
    <source>
        <dbReference type="EMBL" id="EAN77777.1"/>
    </source>
</evidence>
<dbReference type="InterPro" id="IPR029063">
    <property type="entry name" value="SAM-dependent_MTases_sf"/>
</dbReference>
<dbReference type="Proteomes" id="UP000008524">
    <property type="component" value="Chromosome 10"/>
</dbReference>
<dbReference type="GO" id="GO:0032259">
    <property type="term" value="P:methylation"/>
    <property type="evidence" value="ECO:0007669"/>
    <property type="project" value="UniProtKB-KW"/>
</dbReference>
<reference evidence="7 8" key="1">
    <citation type="journal article" date="2005" name="Science">
        <title>Comparative genomics of trypanosomatid parasitic protozoa.</title>
        <authorList>
            <person name="El-Sayed N.M."/>
            <person name="Myler P.J."/>
            <person name="Blandin G."/>
            <person name="Berriman M."/>
            <person name="Crabtree J."/>
            <person name="Aggarwal G."/>
            <person name="Caler E."/>
            <person name="Renauld H."/>
            <person name="Worthey E.A."/>
            <person name="Hertz-Fowler C."/>
            <person name="Ghedin E."/>
            <person name="Peacock C."/>
            <person name="Bartholomeu D.C."/>
            <person name="Haas B.J."/>
            <person name="Tran A.N."/>
            <person name="Wortman J.R."/>
            <person name="Alsmark U.C."/>
            <person name="Angiuoli S."/>
            <person name="Anupama A."/>
            <person name="Badger J."/>
            <person name="Bringaud F."/>
            <person name="Cadag E."/>
            <person name="Carlton J.M."/>
            <person name="Cerqueira G.C."/>
            <person name="Creasy T."/>
            <person name="Delcher A.L."/>
            <person name="Djikeng A."/>
            <person name="Embley T.M."/>
            <person name="Hauser C."/>
            <person name="Ivens A.C."/>
            <person name="Kummerfeld S.K."/>
            <person name="Pereira-Leal J.B."/>
            <person name="Nilsson D."/>
            <person name="Peterson J."/>
            <person name="Salzberg S.L."/>
            <person name="Shallom J."/>
            <person name="Silva J.C."/>
            <person name="Sundaram J."/>
            <person name="Westenberger S."/>
            <person name="White O."/>
            <person name="Melville S.E."/>
            <person name="Donelson J.E."/>
            <person name="Andersson B."/>
            <person name="Stuart K.D."/>
            <person name="Hall N."/>
        </authorList>
    </citation>
    <scope>NUCLEOTIDE SEQUENCE [LARGE SCALE GENOMIC DNA]</scope>
    <source>
        <strain evidence="7 8">927/4 GUTat10.1</strain>
    </source>
</reference>
<feature type="domain" description="Methyltransferase" evidence="5">
    <location>
        <begin position="145"/>
        <end position="243"/>
    </location>
</feature>
<keyword evidence="1" id="KW-0489">Methyltransferase</keyword>
<dbReference type="eggNOG" id="KOG1499">
    <property type="taxonomic scope" value="Eukaryota"/>
</dbReference>
<feature type="compositionally biased region" description="Gly residues" evidence="4">
    <location>
        <begin position="59"/>
        <end position="70"/>
    </location>
</feature>
<dbReference type="GO" id="GO:0005634">
    <property type="term" value="C:nucleus"/>
    <property type="evidence" value="ECO:0000318"/>
    <property type="project" value="GO_Central"/>
</dbReference>
<dbReference type="OMA" id="ARGMAKM"/>
<dbReference type="Pfam" id="PF22528">
    <property type="entry name" value="PRMT_C"/>
    <property type="match status" value="1"/>
</dbReference>
<dbReference type="KEGG" id="tbr:Tb10.70.3860"/>
<dbReference type="Pfam" id="PF13649">
    <property type="entry name" value="Methyltransf_25"/>
    <property type="match status" value="1"/>
</dbReference>
<dbReference type="RefSeq" id="XP_822605.1">
    <property type="nucleotide sequence ID" value="XM_817512.1"/>
</dbReference>
<evidence type="ECO:0007829" key="9">
    <source>
        <dbReference type="PDB" id="6DNZ"/>
    </source>
</evidence>
<dbReference type="PaxDb" id="5691-EAN77777"/>
<dbReference type="STRING" id="185431.Q38BP3"/>
<dbReference type="PANTHER" id="PTHR11006">
    <property type="entry name" value="PROTEIN ARGININE N-METHYLTRANSFERASE"/>
    <property type="match status" value="1"/>
</dbReference>
<reference evidence="7 8" key="2">
    <citation type="journal article" date="2005" name="Science">
        <title>The genome of the African trypanosome Trypanosoma brucei.</title>
        <authorList>
            <person name="Berriman M."/>
            <person name="Ghedin E."/>
            <person name="Hertz-Fowler C."/>
            <person name="Blandin G."/>
            <person name="Renauld H."/>
            <person name="Bartholomeu D.C."/>
            <person name="Lennard N.J."/>
            <person name="Caler E."/>
            <person name="Hamlin N.E."/>
            <person name="Haas B."/>
            <person name="Bohme U."/>
            <person name="Hannick L."/>
            <person name="Aslett M.A."/>
            <person name="Shallom J."/>
            <person name="Marcello L."/>
            <person name="Hou L."/>
            <person name="Wickstead B."/>
            <person name="Alsmark U.C."/>
            <person name="Arrowsmith C."/>
            <person name="Atkin R.J."/>
            <person name="Barron A.J."/>
            <person name="Bringaud F."/>
            <person name="Brooks K."/>
            <person name="Carrington M."/>
            <person name="Cherevach I."/>
            <person name="Chillingworth T.J."/>
            <person name="Churcher C."/>
            <person name="Clark L.N."/>
            <person name="Corton C.H."/>
            <person name="Cronin A."/>
            <person name="Davies R.M."/>
            <person name="Doggett J."/>
            <person name="Djikeng A."/>
            <person name="Feldblyum T."/>
            <person name="Field M.C."/>
            <person name="Fraser A."/>
            <person name="Goodhead I."/>
            <person name="Hance Z."/>
            <person name="Harper D."/>
            <person name="Harris B.R."/>
            <person name="Hauser H."/>
            <person name="Hostetler J."/>
            <person name="Ivens A."/>
            <person name="Jagels K."/>
            <person name="Johnson D."/>
            <person name="Johnson J."/>
            <person name="Jones K."/>
            <person name="Kerhornou A.X."/>
            <person name="Koo H."/>
            <person name="Larke N."/>
            <person name="Landfear S."/>
            <person name="Larkin C."/>
            <person name="Leech V."/>
            <person name="Line A."/>
            <person name="Lord A."/>
            <person name="Macleod A."/>
            <person name="Mooney P.J."/>
            <person name="Moule S."/>
            <person name="Martin D.M."/>
            <person name="Morgan G.W."/>
            <person name="Mungall K."/>
            <person name="Norbertczak H."/>
            <person name="Ormond D."/>
            <person name="Pai G."/>
            <person name="Peacock C.S."/>
            <person name="Peterson J."/>
            <person name="Quail M.A."/>
            <person name="Rabbinowitsch E."/>
            <person name="Rajandream M.A."/>
            <person name="Reitter C."/>
            <person name="Salzberg S.L."/>
            <person name="Sanders M."/>
            <person name="Schobel S."/>
            <person name="Sharp S."/>
            <person name="Simmonds M."/>
            <person name="Simpson A.J."/>
            <person name="Tallon L."/>
            <person name="Turner C.M."/>
            <person name="Tait A."/>
            <person name="Tivey A.R."/>
            <person name="Van Aken S."/>
            <person name="Walker D."/>
            <person name="Wanless D."/>
            <person name="Wang S."/>
            <person name="White B."/>
            <person name="White O."/>
            <person name="Whitehead S."/>
            <person name="Woodward J."/>
            <person name="Wortman J."/>
            <person name="Adams M.D."/>
            <person name="Embley T.M."/>
            <person name="Gull K."/>
            <person name="Ullu E."/>
            <person name="Barry J.D."/>
            <person name="Fairlamb A.H."/>
            <person name="Opperdoes F."/>
            <person name="Barrell B.G."/>
            <person name="Donelson J.E."/>
            <person name="Hall N."/>
            <person name="Fraser C.M."/>
            <person name="Melville S.E."/>
            <person name="El-Sayed N.M."/>
        </authorList>
    </citation>
    <scope>NUCLEOTIDE SEQUENCE [LARGE SCALE GENOMIC DNA]</scope>
    <source>
        <strain evidence="7 8">927/4 GUTat10.1</strain>
    </source>
</reference>
<evidence type="ECO:0000256" key="4">
    <source>
        <dbReference type="SAM" id="MobiDB-lite"/>
    </source>
</evidence>
<name>Q38BP3_TRYB2</name>
<dbReference type="GO" id="GO:0016274">
    <property type="term" value="F:protein-arginine N-methyltransferase activity"/>
    <property type="evidence" value="ECO:0000318"/>
    <property type="project" value="GO_Central"/>
</dbReference>
<keyword evidence="3" id="KW-0949">S-adenosyl-L-methionine</keyword>
<dbReference type="SUPFAM" id="SSF53335">
    <property type="entry name" value="S-adenosyl-L-methionine-dependent methyltransferases"/>
    <property type="match status" value="1"/>
</dbReference>
<dbReference type="AlphaFoldDB" id="Q38BP3"/>
<dbReference type="GO" id="GO:0006338">
    <property type="term" value="P:chromatin remodeling"/>
    <property type="evidence" value="ECO:0000318"/>
    <property type="project" value="GO_Central"/>
</dbReference>
<accession>Q38BP3</accession>
<feature type="domain" description="Protein arginine N-methyltransferase" evidence="6">
    <location>
        <begin position="249"/>
        <end position="398"/>
    </location>
</feature>
<dbReference type="GeneID" id="3662968"/>
<evidence type="ECO:0000256" key="2">
    <source>
        <dbReference type="ARBA" id="ARBA00022679"/>
    </source>
</evidence>
<dbReference type="GO" id="GO:0006355">
    <property type="term" value="P:regulation of DNA-templated transcription"/>
    <property type="evidence" value="ECO:0000318"/>
    <property type="project" value="GO_Central"/>
</dbReference>
<reference evidence="9" key="3">
    <citation type="journal article" date="2020" name="J. Mol. Biol.">
        <title>Structural Basis of Protein Arginine Methyltransferase Activation by a Catalytically Dead Homolog (Prozyme).</title>
        <authorList>
            <person name="Hashimoto H."/>
            <person name="Kafkova L."/>
            <person name="Raczkowski A."/>
            <person name="Jordan K.D."/>
            <person name="Read L.K."/>
            <person name="Debler E.W."/>
        </authorList>
    </citation>
    <scope>X-RAY CRYSTALLOGRAPHY (2.38 ANGSTROMS) OF 46-434</scope>
</reference>
<feature type="region of interest" description="Disordered" evidence="4">
    <location>
        <begin position="44"/>
        <end position="84"/>
    </location>
</feature>
<dbReference type="EMBL" id="CM000208">
    <property type="protein sequence ID" value="EAN77777.1"/>
    <property type="molecule type" value="Genomic_DNA"/>
</dbReference>
<dbReference type="PDB" id="6DNZ">
    <property type="method" value="X-ray"/>
    <property type="resolution" value="2.38 A"/>
    <property type="chains" value="B/D=46-434"/>
</dbReference>
<dbReference type="InParanoid" id="Q38BP3"/>
<evidence type="ECO:0000256" key="1">
    <source>
        <dbReference type="ARBA" id="ARBA00022603"/>
    </source>
</evidence>
<dbReference type="PANTHER" id="PTHR11006:SF118">
    <property type="entry name" value="N-METHYLTRANSFERASE, PUTATIVE-RELATED"/>
    <property type="match status" value="1"/>
</dbReference>
<dbReference type="Gene3D" id="3.40.50.150">
    <property type="entry name" value="Vaccinia Virus protein VP39"/>
    <property type="match status" value="1"/>
</dbReference>
<proteinExistence type="evidence at protein level"/>
<evidence type="ECO:0000313" key="8">
    <source>
        <dbReference type="Proteomes" id="UP000008524"/>
    </source>
</evidence>
<dbReference type="InterPro" id="IPR025799">
    <property type="entry name" value="Arg_MeTrfase"/>
</dbReference>
<organism evidence="7 8">
    <name type="scientific">Trypanosoma brucei brucei (strain 927/4 GUTat10.1)</name>
    <dbReference type="NCBI Taxonomy" id="185431"/>
    <lineage>
        <taxon>Eukaryota</taxon>
        <taxon>Discoba</taxon>
        <taxon>Euglenozoa</taxon>
        <taxon>Kinetoplastea</taxon>
        <taxon>Metakinetoplastina</taxon>
        <taxon>Trypanosomatida</taxon>
        <taxon>Trypanosomatidae</taxon>
        <taxon>Trypanosoma</taxon>
    </lineage>
</organism>
<dbReference type="InterPro" id="IPR041698">
    <property type="entry name" value="Methyltransf_25"/>
</dbReference>
<evidence type="ECO:0000259" key="5">
    <source>
        <dbReference type="Pfam" id="PF13649"/>
    </source>
</evidence>
<evidence type="ECO:0000256" key="3">
    <source>
        <dbReference type="ARBA" id="ARBA00022691"/>
    </source>
</evidence>
<dbReference type="FunFam" id="3.40.50.150:FF:000434">
    <property type="entry name" value="Arginine N-methyltransferase"/>
    <property type="match status" value="1"/>
</dbReference>